<keyword evidence="2" id="KW-1185">Reference proteome</keyword>
<comment type="caution">
    <text evidence="1">The sequence shown here is derived from an EMBL/GenBank/DDBJ whole genome shotgun (WGS) entry which is preliminary data.</text>
</comment>
<dbReference type="EMBL" id="JAGIZQ010000003">
    <property type="protein sequence ID" value="KAH6636753.1"/>
    <property type="molecule type" value="Genomic_DNA"/>
</dbReference>
<proteinExistence type="predicted"/>
<protein>
    <submittedName>
        <fullName evidence="1">Uncharacterized protein</fullName>
    </submittedName>
</protein>
<accession>A0ACB7PCE5</accession>
<evidence type="ECO:0000313" key="2">
    <source>
        <dbReference type="Proteomes" id="UP000724584"/>
    </source>
</evidence>
<organism evidence="1 2">
    <name type="scientific">Chaetomium tenue</name>
    <dbReference type="NCBI Taxonomy" id="1854479"/>
    <lineage>
        <taxon>Eukaryota</taxon>
        <taxon>Fungi</taxon>
        <taxon>Dikarya</taxon>
        <taxon>Ascomycota</taxon>
        <taxon>Pezizomycotina</taxon>
        <taxon>Sordariomycetes</taxon>
        <taxon>Sordariomycetidae</taxon>
        <taxon>Sordariales</taxon>
        <taxon>Chaetomiaceae</taxon>
        <taxon>Chaetomium</taxon>
    </lineage>
</organism>
<name>A0ACB7PCE5_9PEZI</name>
<dbReference type="Proteomes" id="UP000724584">
    <property type="component" value="Unassembled WGS sequence"/>
</dbReference>
<evidence type="ECO:0000313" key="1">
    <source>
        <dbReference type="EMBL" id="KAH6636753.1"/>
    </source>
</evidence>
<reference evidence="1 2" key="1">
    <citation type="journal article" date="2021" name="Nat. Commun.">
        <title>Genetic determinants of endophytism in the Arabidopsis root mycobiome.</title>
        <authorList>
            <person name="Mesny F."/>
            <person name="Miyauchi S."/>
            <person name="Thiergart T."/>
            <person name="Pickel B."/>
            <person name="Atanasova L."/>
            <person name="Karlsson M."/>
            <person name="Huettel B."/>
            <person name="Barry K.W."/>
            <person name="Haridas S."/>
            <person name="Chen C."/>
            <person name="Bauer D."/>
            <person name="Andreopoulos W."/>
            <person name="Pangilinan J."/>
            <person name="LaButti K."/>
            <person name="Riley R."/>
            <person name="Lipzen A."/>
            <person name="Clum A."/>
            <person name="Drula E."/>
            <person name="Henrissat B."/>
            <person name="Kohler A."/>
            <person name="Grigoriev I.V."/>
            <person name="Martin F.M."/>
            <person name="Hacquard S."/>
        </authorList>
    </citation>
    <scope>NUCLEOTIDE SEQUENCE [LARGE SCALE GENOMIC DNA]</scope>
    <source>
        <strain evidence="1 2">MPI-SDFR-AT-0079</strain>
    </source>
</reference>
<gene>
    <name evidence="1" type="ORF">F5144DRAFT_530546</name>
</gene>
<sequence length="1081" mass="118327">MEPDGAGNAGRDPDTRAVQPNNRFTSPLVINSPARRRSLFSRPKSQEGAIRPTSSGSISDTNAASPNNTRIPRPAQQRPITLSDAYRMAEEEEAAQGSPSPAPRLWRSRRESTGKKLTKPNPNTLGVLARGGSDAKPPGHIRDGSQNERPGSSQQSDLSDSTFDEKLRQYAQEQTIPEEPSRRSNGLFSRSRLGTKIVETGRDLLVRRSSRSSLEGSSSPRAAKAAASSPSLLRRLSGIRREPSDAYSAPEPADWAHLAEHPDDEPLQPSTTPPGRPAIAPPDSHASNKSFAWQADADFTAGDFQVSDSPPVAIGRSNTKIDEIRALEAELNGRFAEDSNQQPESTMAGDIRAVETWAAPKLPNKPLESDQGAGGTEAAPEGEDRASRPRSVSRASVRLDELRSREIETLSRRALATARLDEFRERNIAISRSPSPDIARKSSREPIRAFSPLRDRLRRREDETVAATRQPEMGQTDQSSLGPAPPTLHHPPVKTVSTEIQEAGEGREPLSSGAQPKDDTNDVIGLLIAAAGGSSASAAQVVASEQPPAPRGQGSLAERMRQRRSIGGAKSDVRPTVGFTGLSRSSSAELRVAKRGSFVHSDSDPTERIEGEMKLFAAQENQSEKGSLRALSPEIEEEVPTETPKPTKVDPLTQPTPRVVGAFVETPATVKVEKPESSVTAAAAKERESETLEDGHRYPTNSSNGSSESSEDPGPSSSTQGNRDGIVARQQKRAQSSKGDRVSGRSSSLSSRRRARSLSRSRRPLANSAKPPTVRDDLLEIQRANQMDDSTLDDLADLLNHQDHLDPIIPDARWIKPEENNNSSSSSNNNSNKLDGQKELEAYDRMSRSLETGLLGIQIAKQGIQRLEDKVAQADVKKHSQHTAHDQHIKGNPPSDATVTYVAFPLPRLWHRRPKFRFTLLGLGLFLLSLWYIAESWVCFRYCKPEYCYPGAPCDWSADDPVWGYAIPVKLDQWMAGGQGREFTRQLGPEVADWLADLRDAATGVDITTVDTSRYNWEQKRRYRRRLARKGLAKPFVERPEDKAVFNGWKSVREANAKVQSAQEMGYGVSEDESIGGDQRT</sequence>